<gene>
    <name evidence="1" type="ORF">JHL16_14630</name>
</gene>
<accession>A0ACC5R510</accession>
<name>A0ACC5R510_9HYPH</name>
<comment type="caution">
    <text evidence="1">The sequence shown here is derived from an EMBL/GenBank/DDBJ whole genome shotgun (WGS) entry which is preliminary data.</text>
</comment>
<proteinExistence type="predicted"/>
<evidence type="ECO:0000313" key="1">
    <source>
        <dbReference type="EMBL" id="MBK1867591.1"/>
    </source>
</evidence>
<sequence>MTRSTSFPGNTIDALPEGILIIDETGLVRDLNAAAVTLLGFDRDTLLGRRLFDSCGGFQPFSRLVELVEAGLKAETLIELEGGRQIMALVRRIGGELPGASQGVVVVLHDLQVLDHERERAQGGGKRPAFRLMGQRAAKPDLAHQRRISPYLNQIITLGERAMRQGARVLLLGESGVGKTEIARYLHTYGASPAAPFVHVNCGSIPDTLFESEMFGYERGAFTGALSGGKKGLIEAADGGMLFLDEVGEIPLAMQAKLLKFLETGSVQKVGGSTEKSVKVRIIAATNRDLAQMVQTGHFRRDLYYRLAVVPLSVRSLRETPELIGELIDFFVAGVNVQRDQPLVLSEDCRKHLMAYSYPGNIRELQNVIQQISVLAAGRADSSHLPESVLLRLVPQNAQLDDGGNLKSRVRAYERQIIEATIGKLGSKRKAADALGVDIGTIVRKTQEKD</sequence>
<organism evidence="1 2">
    <name type="scientific">Taklimakanibacter albus</name>
    <dbReference type="NCBI Taxonomy" id="2800327"/>
    <lineage>
        <taxon>Bacteria</taxon>
        <taxon>Pseudomonadati</taxon>
        <taxon>Pseudomonadota</taxon>
        <taxon>Alphaproteobacteria</taxon>
        <taxon>Hyphomicrobiales</taxon>
        <taxon>Aestuariivirgaceae</taxon>
        <taxon>Taklimakanibacter</taxon>
    </lineage>
</organism>
<dbReference type="EMBL" id="JAENHL010000007">
    <property type="protein sequence ID" value="MBK1867591.1"/>
    <property type="molecule type" value="Genomic_DNA"/>
</dbReference>
<dbReference type="Proteomes" id="UP000616151">
    <property type="component" value="Unassembled WGS sequence"/>
</dbReference>
<reference evidence="1" key="1">
    <citation type="submission" date="2021-01" db="EMBL/GenBank/DDBJ databases">
        <authorList>
            <person name="Sun Q."/>
        </authorList>
    </citation>
    <scope>NUCLEOTIDE SEQUENCE</scope>
    <source>
        <strain evidence="1">YIM B02566</strain>
    </source>
</reference>
<evidence type="ECO:0000313" key="2">
    <source>
        <dbReference type="Proteomes" id="UP000616151"/>
    </source>
</evidence>
<keyword evidence="2" id="KW-1185">Reference proteome</keyword>
<protein>
    <submittedName>
        <fullName evidence="1">Sigma 54-interacting transcriptional regulator</fullName>
    </submittedName>
</protein>